<organism evidence="9 10">
    <name type="scientific">Candidatus Pantoea edessiphila</name>
    <dbReference type="NCBI Taxonomy" id="2044610"/>
    <lineage>
        <taxon>Bacteria</taxon>
        <taxon>Pseudomonadati</taxon>
        <taxon>Pseudomonadota</taxon>
        <taxon>Gammaproteobacteria</taxon>
        <taxon>Enterobacterales</taxon>
        <taxon>Erwiniaceae</taxon>
        <taxon>Pantoea</taxon>
    </lineage>
</organism>
<evidence type="ECO:0000313" key="10">
    <source>
        <dbReference type="Proteomes" id="UP000295937"/>
    </source>
</evidence>
<gene>
    <name evidence="7" type="primary">ispE</name>
    <name evidence="9" type="ORF">CRV09_00540</name>
</gene>
<evidence type="ECO:0000256" key="2">
    <source>
        <dbReference type="ARBA" id="ARBA00022679"/>
    </source>
</evidence>
<protein>
    <recommendedName>
        <fullName evidence="1 7">4-diphosphocytidyl-2-C-methyl-D-erythritol kinase</fullName>
        <shortName evidence="7">CMK</shortName>
        <ecNumber evidence="7">2.7.1.148</ecNumber>
    </recommendedName>
    <alternativeName>
        <fullName evidence="7">4-(cytidine-5'-diphospho)-2-C-methyl-D-erythritol kinase</fullName>
    </alternativeName>
</protein>
<reference evidence="9 10" key="1">
    <citation type="journal article" date="2018" name="Genome Biol. Evol.">
        <title>Cladogenesis and Genomic Streamlining in Extracellular Endosymbionts of Tropical Stink Bugs.</title>
        <authorList>
            <person name="Otero-Bravo A."/>
            <person name="Goffredi S."/>
            <person name="Sabree Z.L."/>
        </authorList>
    </citation>
    <scope>NUCLEOTIDE SEQUENCE [LARGE SCALE GENOMIC DNA]</scope>
    <source>
        <strain evidence="9 10">SoEO</strain>
    </source>
</reference>
<comment type="pathway">
    <text evidence="7">Isoprenoid biosynthesis; isopentenyl diphosphate biosynthesis via DXP pathway; isopentenyl diphosphate from 1-deoxy-D-xylulose 5-phosphate: step 3/6.</text>
</comment>
<dbReference type="GO" id="GO:0016114">
    <property type="term" value="P:terpenoid biosynthetic process"/>
    <property type="evidence" value="ECO:0007669"/>
    <property type="project" value="UniProtKB-UniRule"/>
</dbReference>
<dbReference type="InterPro" id="IPR036554">
    <property type="entry name" value="GHMP_kinase_C_sf"/>
</dbReference>
<keyword evidence="3 7" id="KW-0547">Nucleotide-binding</keyword>
<comment type="similarity">
    <text evidence="7">Belongs to the GHMP kinase family. IspE subfamily.</text>
</comment>
<accession>A0A2P5T361</accession>
<comment type="subunit">
    <text evidence="7">Homodimer.</text>
</comment>
<dbReference type="SUPFAM" id="SSF55060">
    <property type="entry name" value="GHMP Kinase, C-terminal domain"/>
    <property type="match status" value="1"/>
</dbReference>
<dbReference type="Pfam" id="PF00288">
    <property type="entry name" value="GHMP_kinases_N"/>
    <property type="match status" value="1"/>
</dbReference>
<dbReference type="RefSeq" id="WP_136132215.1">
    <property type="nucleotide sequence ID" value="NZ_PDKR01000001.1"/>
</dbReference>
<feature type="active site" evidence="7">
    <location>
        <position position="10"/>
    </location>
</feature>
<dbReference type="Gene3D" id="3.30.230.10">
    <property type="match status" value="1"/>
</dbReference>
<evidence type="ECO:0000256" key="1">
    <source>
        <dbReference type="ARBA" id="ARBA00017473"/>
    </source>
</evidence>
<dbReference type="EC" id="2.7.1.148" evidence="7"/>
<dbReference type="NCBIfam" id="TIGR00154">
    <property type="entry name" value="ispE"/>
    <property type="match status" value="1"/>
</dbReference>
<dbReference type="GO" id="GO:0050515">
    <property type="term" value="F:4-(cytidine 5'-diphospho)-2-C-methyl-D-erythritol kinase activity"/>
    <property type="evidence" value="ECO:0007669"/>
    <property type="project" value="UniProtKB-UniRule"/>
</dbReference>
<dbReference type="UniPathway" id="UPA00056">
    <property type="reaction ID" value="UER00094"/>
</dbReference>
<sequence>MTTLWPAPAKLNLFLYITGRRSDGYHNIQTIFQLLDYSDMIKIEINNSGDIDLLTDLINIPKENNLIIKAATLLKLKSKKILPLKTGAFISIQKKLPIGSGLGGGSSNAATVLVALNYLWKTQFTVYELATLGLQLGADIPVFIYGFTAFAEGIGEKIRPIKIKEKWYLIVYPNINISTSEIFSCFNLTRNNKNYNLQTLLHLPFSNDFEKIVRTNFIQIDNIISFLLNYAPTRLTGTGSCVFSVFDIESKAYDVLKLIPQSFTGFVAKGINISPLRKLFYEKLSNKSL</sequence>
<dbReference type="SUPFAM" id="SSF54211">
    <property type="entry name" value="Ribosomal protein S5 domain 2-like"/>
    <property type="match status" value="1"/>
</dbReference>
<comment type="catalytic activity">
    <reaction evidence="7">
        <text>4-CDP-2-C-methyl-D-erythritol + ATP = 4-CDP-2-C-methyl-D-erythritol 2-phosphate + ADP + H(+)</text>
        <dbReference type="Rhea" id="RHEA:18437"/>
        <dbReference type="ChEBI" id="CHEBI:15378"/>
        <dbReference type="ChEBI" id="CHEBI:30616"/>
        <dbReference type="ChEBI" id="CHEBI:57823"/>
        <dbReference type="ChEBI" id="CHEBI:57919"/>
        <dbReference type="ChEBI" id="CHEBI:456216"/>
        <dbReference type="EC" id="2.7.1.148"/>
    </reaction>
</comment>
<dbReference type="InterPro" id="IPR014721">
    <property type="entry name" value="Ribsml_uS5_D2-typ_fold_subgr"/>
</dbReference>
<dbReference type="Gene3D" id="3.30.70.890">
    <property type="entry name" value="GHMP kinase, C-terminal domain"/>
    <property type="match status" value="1"/>
</dbReference>
<comment type="function">
    <text evidence="7">Catalyzes the phosphorylation of the position 2 hydroxy group of 4-diphosphocytidyl-2C-methyl-D-erythritol.</text>
</comment>
<dbReference type="EMBL" id="PDKR01000001">
    <property type="protein sequence ID" value="PPI88970.1"/>
    <property type="molecule type" value="Genomic_DNA"/>
</dbReference>
<comment type="caution">
    <text evidence="9">The sequence shown here is derived from an EMBL/GenBank/DDBJ whole genome shotgun (WGS) entry which is preliminary data.</text>
</comment>
<feature type="domain" description="GHMP kinase N-terminal" evidence="8">
    <location>
        <begin position="65"/>
        <end position="146"/>
    </location>
</feature>
<evidence type="ECO:0000256" key="7">
    <source>
        <dbReference type="HAMAP-Rule" id="MF_00061"/>
    </source>
</evidence>
<dbReference type="AlphaFoldDB" id="A0A2P5T361"/>
<feature type="binding site" evidence="7">
    <location>
        <begin position="97"/>
        <end position="107"/>
    </location>
    <ligand>
        <name>ATP</name>
        <dbReference type="ChEBI" id="CHEBI:30616"/>
    </ligand>
</feature>
<keyword evidence="2 7" id="KW-0808">Transferase</keyword>
<dbReference type="InterPro" id="IPR004424">
    <property type="entry name" value="IspE"/>
</dbReference>
<proteinExistence type="inferred from homology"/>
<evidence type="ECO:0000256" key="4">
    <source>
        <dbReference type="ARBA" id="ARBA00022777"/>
    </source>
</evidence>
<dbReference type="InterPro" id="IPR006204">
    <property type="entry name" value="GHMP_kinase_N_dom"/>
</dbReference>
<dbReference type="HAMAP" id="MF_00061">
    <property type="entry name" value="IspE"/>
    <property type="match status" value="1"/>
</dbReference>
<evidence type="ECO:0000256" key="6">
    <source>
        <dbReference type="ARBA" id="ARBA00023229"/>
    </source>
</evidence>
<keyword evidence="4 7" id="KW-0418">Kinase</keyword>
<evidence type="ECO:0000256" key="5">
    <source>
        <dbReference type="ARBA" id="ARBA00022840"/>
    </source>
</evidence>
<dbReference type="PIRSF" id="PIRSF010376">
    <property type="entry name" value="IspE"/>
    <property type="match status" value="1"/>
</dbReference>
<keyword evidence="6 7" id="KW-0414">Isoprene biosynthesis</keyword>
<evidence type="ECO:0000313" key="9">
    <source>
        <dbReference type="EMBL" id="PPI88970.1"/>
    </source>
</evidence>
<dbReference type="GO" id="GO:0005524">
    <property type="term" value="F:ATP binding"/>
    <property type="evidence" value="ECO:0007669"/>
    <property type="project" value="UniProtKB-UniRule"/>
</dbReference>
<dbReference type="PANTHER" id="PTHR43527">
    <property type="entry name" value="4-DIPHOSPHOCYTIDYL-2-C-METHYL-D-ERYTHRITOL KINASE, CHLOROPLASTIC"/>
    <property type="match status" value="1"/>
</dbReference>
<evidence type="ECO:0000256" key="3">
    <source>
        <dbReference type="ARBA" id="ARBA00022741"/>
    </source>
</evidence>
<dbReference type="PANTHER" id="PTHR43527:SF2">
    <property type="entry name" value="4-DIPHOSPHOCYTIDYL-2-C-METHYL-D-ERYTHRITOL KINASE, CHLOROPLASTIC"/>
    <property type="match status" value="1"/>
</dbReference>
<dbReference type="InterPro" id="IPR020568">
    <property type="entry name" value="Ribosomal_Su5_D2-typ_SF"/>
</dbReference>
<feature type="active site" evidence="7">
    <location>
        <position position="139"/>
    </location>
</feature>
<dbReference type="OrthoDB" id="9809438at2"/>
<dbReference type="GO" id="GO:0019288">
    <property type="term" value="P:isopentenyl diphosphate biosynthetic process, methylerythritol 4-phosphate pathway"/>
    <property type="evidence" value="ECO:0007669"/>
    <property type="project" value="UniProtKB-UniRule"/>
</dbReference>
<name>A0A2P5T361_9GAMM</name>
<keyword evidence="5 7" id="KW-0067">ATP-binding</keyword>
<evidence type="ECO:0000259" key="8">
    <source>
        <dbReference type="Pfam" id="PF00288"/>
    </source>
</evidence>
<dbReference type="Proteomes" id="UP000295937">
    <property type="component" value="Unassembled WGS sequence"/>
</dbReference>